<accession>A0A9P5VRK1</accession>
<evidence type="ECO:0000259" key="4">
    <source>
        <dbReference type="Pfam" id="PF02558"/>
    </source>
</evidence>
<proteinExistence type="inferred from homology"/>
<sequence length="455" mass="50822">MSKTIAPRFHILGPGGIGSLFAYHFHHKHIPFTFFQRRAPSLVNKNEPFDTLDSPSTLKYMDLTNPGKNSVEPRAVNNIAWEPLYPIIDKELFRLDPVYNELSRQPIHQLLVTTKTYQTLDAISKIRHRLRPWTTIVLMQNGMGVREEICESMGWTDPREQPNFVQGIISHGAQKTANTIVHTGQGNVWLAPIDPVFADSSSKLATIPSFDNLLKVPLPSTNGSSAASLFPTLTQPSINVLSTPYPRNNPDLPFTAPFSNSSFSAFYEPLASAEHLLALRTRSLFETLYSFNQLAADMNLKLLMPAHLLTLQLSKLAVNASVNPIGTLLEAQNGVLYEKPEASQAIRDLLTECHKILTHSAEYKALPENFQKEFLSLDALNKTTFSILKASAPNRCSTLQDYLKGSAMSEIDYMNGYFIKMAERSNVDAPLNCMVTEKVKEKFALARKTENRATA</sequence>
<evidence type="ECO:0000256" key="2">
    <source>
        <dbReference type="ARBA" id="ARBA00022857"/>
    </source>
</evidence>
<evidence type="ECO:0000256" key="1">
    <source>
        <dbReference type="ARBA" id="ARBA00007870"/>
    </source>
</evidence>
<dbReference type="Proteomes" id="UP000696485">
    <property type="component" value="Unassembled WGS sequence"/>
</dbReference>
<dbReference type="PANTHER" id="PTHR43765">
    <property type="entry name" value="2-DEHYDROPANTOATE 2-REDUCTASE-RELATED"/>
    <property type="match status" value="1"/>
</dbReference>
<dbReference type="InterPro" id="IPR013332">
    <property type="entry name" value="KPR_N"/>
</dbReference>
<dbReference type="InterPro" id="IPR036291">
    <property type="entry name" value="NAD(P)-bd_dom_sf"/>
</dbReference>
<evidence type="ECO:0000313" key="7">
    <source>
        <dbReference type="Proteomes" id="UP000696485"/>
    </source>
</evidence>
<dbReference type="GO" id="GO:0005739">
    <property type="term" value="C:mitochondrion"/>
    <property type="evidence" value="ECO:0007669"/>
    <property type="project" value="TreeGrafter"/>
</dbReference>
<dbReference type="Gene3D" id="1.10.1040.10">
    <property type="entry name" value="N-(1-d-carboxylethyl)-l-norvaline Dehydrogenase, domain 2"/>
    <property type="match status" value="1"/>
</dbReference>
<dbReference type="GO" id="GO:0008677">
    <property type="term" value="F:2-dehydropantoate 2-reductase activity"/>
    <property type="evidence" value="ECO:0007669"/>
    <property type="project" value="TreeGrafter"/>
</dbReference>
<dbReference type="AlphaFoldDB" id="A0A9P5VRK1"/>
<dbReference type="InterPro" id="IPR013752">
    <property type="entry name" value="KPA_reductase"/>
</dbReference>
<dbReference type="Gene3D" id="3.40.50.720">
    <property type="entry name" value="NAD(P)-binding Rossmann-like Domain"/>
    <property type="match status" value="1"/>
</dbReference>
<name>A0A9P5VRK1_9FUNG</name>
<keyword evidence="7" id="KW-1185">Reference proteome</keyword>
<evidence type="ECO:0000313" key="6">
    <source>
        <dbReference type="EMBL" id="KAF9337997.1"/>
    </source>
</evidence>
<organism evidence="6 7">
    <name type="scientific">Podila minutissima</name>
    <dbReference type="NCBI Taxonomy" id="64525"/>
    <lineage>
        <taxon>Eukaryota</taxon>
        <taxon>Fungi</taxon>
        <taxon>Fungi incertae sedis</taxon>
        <taxon>Mucoromycota</taxon>
        <taxon>Mortierellomycotina</taxon>
        <taxon>Mortierellomycetes</taxon>
        <taxon>Mortierellales</taxon>
        <taxon>Mortierellaceae</taxon>
        <taxon>Podila</taxon>
    </lineage>
</organism>
<evidence type="ECO:0008006" key="8">
    <source>
        <dbReference type="Google" id="ProtNLM"/>
    </source>
</evidence>
<dbReference type="SUPFAM" id="SSF48179">
    <property type="entry name" value="6-phosphogluconate dehydrogenase C-terminal domain-like"/>
    <property type="match status" value="1"/>
</dbReference>
<protein>
    <recommendedName>
        <fullName evidence="8">2-dehydropantoate 2-reductase</fullName>
    </recommendedName>
</protein>
<dbReference type="PANTHER" id="PTHR43765:SF2">
    <property type="entry name" value="2-DEHYDROPANTOATE 2-REDUCTASE"/>
    <property type="match status" value="1"/>
</dbReference>
<dbReference type="SUPFAM" id="SSF51735">
    <property type="entry name" value="NAD(P)-binding Rossmann-fold domains"/>
    <property type="match status" value="1"/>
</dbReference>
<dbReference type="InterPro" id="IPR050838">
    <property type="entry name" value="Ketopantoate_reductase"/>
</dbReference>
<keyword evidence="2" id="KW-0521">NADP</keyword>
<gene>
    <name evidence="6" type="ORF">BG006_000577</name>
</gene>
<feature type="domain" description="Ketopantoate reductase N-terminal" evidence="4">
    <location>
        <begin position="9"/>
        <end position="194"/>
    </location>
</feature>
<dbReference type="Pfam" id="PF08546">
    <property type="entry name" value="ApbA_C"/>
    <property type="match status" value="1"/>
</dbReference>
<evidence type="ECO:0000256" key="3">
    <source>
        <dbReference type="ARBA" id="ARBA00023002"/>
    </source>
</evidence>
<comment type="caution">
    <text evidence="6">The sequence shown here is derived from an EMBL/GenBank/DDBJ whole genome shotgun (WGS) entry which is preliminary data.</text>
</comment>
<comment type="similarity">
    <text evidence="1">Belongs to the ketopantoate reductase family.</text>
</comment>
<dbReference type="EMBL" id="JAAAUY010000011">
    <property type="protein sequence ID" value="KAF9337997.1"/>
    <property type="molecule type" value="Genomic_DNA"/>
</dbReference>
<feature type="domain" description="Ketopantoate reductase C-terminal" evidence="5">
    <location>
        <begin position="310"/>
        <end position="442"/>
    </location>
</feature>
<reference evidence="6" key="1">
    <citation type="journal article" date="2020" name="Fungal Divers.">
        <title>Resolving the Mortierellaceae phylogeny through synthesis of multi-gene phylogenetics and phylogenomics.</title>
        <authorList>
            <person name="Vandepol N."/>
            <person name="Liber J."/>
            <person name="Desiro A."/>
            <person name="Na H."/>
            <person name="Kennedy M."/>
            <person name="Barry K."/>
            <person name="Grigoriev I.V."/>
            <person name="Miller A.N."/>
            <person name="O'Donnell K."/>
            <person name="Stajich J.E."/>
            <person name="Bonito G."/>
        </authorList>
    </citation>
    <scope>NUCLEOTIDE SEQUENCE</scope>
    <source>
        <strain evidence="6">NVP1</strain>
    </source>
</reference>
<keyword evidence="3" id="KW-0560">Oxidoreductase</keyword>
<dbReference type="InterPro" id="IPR013328">
    <property type="entry name" value="6PGD_dom2"/>
</dbReference>
<dbReference type="InterPro" id="IPR008927">
    <property type="entry name" value="6-PGluconate_DH-like_C_sf"/>
</dbReference>
<evidence type="ECO:0000259" key="5">
    <source>
        <dbReference type="Pfam" id="PF08546"/>
    </source>
</evidence>
<dbReference type="Pfam" id="PF02558">
    <property type="entry name" value="ApbA"/>
    <property type="match status" value="1"/>
</dbReference>
<dbReference type="GO" id="GO:0050661">
    <property type="term" value="F:NADP binding"/>
    <property type="evidence" value="ECO:0007669"/>
    <property type="project" value="TreeGrafter"/>
</dbReference>